<protein>
    <submittedName>
        <fullName evidence="1">Helix-turn-helix domain-containing protein</fullName>
    </submittedName>
</protein>
<accession>A0ABT6X238</accession>
<gene>
    <name evidence="1" type="ORF">QLQ12_46250</name>
</gene>
<name>A0ABT6X238_9ACTN</name>
<keyword evidence="2" id="KW-1185">Reference proteome</keyword>
<organism evidence="1 2">
    <name type="scientific">Actinoplanes sandaracinus</name>
    <dbReference type="NCBI Taxonomy" id="3045177"/>
    <lineage>
        <taxon>Bacteria</taxon>
        <taxon>Bacillati</taxon>
        <taxon>Actinomycetota</taxon>
        <taxon>Actinomycetes</taxon>
        <taxon>Micromonosporales</taxon>
        <taxon>Micromonosporaceae</taxon>
        <taxon>Actinoplanes</taxon>
    </lineage>
</organism>
<dbReference type="EMBL" id="JASCTH010000067">
    <property type="protein sequence ID" value="MDI6105997.1"/>
    <property type="molecule type" value="Genomic_DNA"/>
</dbReference>
<evidence type="ECO:0000313" key="2">
    <source>
        <dbReference type="Proteomes" id="UP001241758"/>
    </source>
</evidence>
<evidence type="ECO:0000313" key="1">
    <source>
        <dbReference type="EMBL" id="MDI6105997.1"/>
    </source>
</evidence>
<reference evidence="1 2" key="1">
    <citation type="submission" date="2023-05" db="EMBL/GenBank/DDBJ databases">
        <title>Actinoplanes sp. NEAU-A12 genome sequencing.</title>
        <authorList>
            <person name="Wang Z.-S."/>
        </authorList>
    </citation>
    <scope>NUCLEOTIDE SEQUENCE [LARGE SCALE GENOMIC DNA]</scope>
    <source>
        <strain evidence="1 2">NEAU-A12</strain>
    </source>
</reference>
<dbReference type="Pfam" id="PF13384">
    <property type="entry name" value="HTH_23"/>
    <property type="match status" value="1"/>
</dbReference>
<comment type="caution">
    <text evidence="1">The sequence shown here is derived from an EMBL/GenBank/DDBJ whole genome shotgun (WGS) entry which is preliminary data.</text>
</comment>
<sequence length="43" mass="4962">MVIVVLSASGMSASEIADLLHYDPATVRRWIIRHRHERLGDWC</sequence>
<proteinExistence type="predicted"/>
<dbReference type="Proteomes" id="UP001241758">
    <property type="component" value="Unassembled WGS sequence"/>
</dbReference>